<evidence type="ECO:0000256" key="4">
    <source>
        <dbReference type="ARBA" id="ARBA00023136"/>
    </source>
</evidence>
<evidence type="ECO:0000313" key="7">
    <source>
        <dbReference type="EMBL" id="KAH9374205.1"/>
    </source>
</evidence>
<dbReference type="OMA" id="CFARESS"/>
<proteinExistence type="predicted"/>
<dbReference type="GO" id="GO:0022857">
    <property type="term" value="F:transmembrane transporter activity"/>
    <property type="evidence" value="ECO:0007669"/>
    <property type="project" value="InterPro"/>
</dbReference>
<sequence>MNLFTLKSVSSSDFLTSETFDCHDAFGHGFFQRRLLLLSIITIFIGNSETAIMSVIAKDVDHWCRQPSGLNVSVASWKNRTIPVEADGRFSRCHVYKHPDDPNDTQVVTCDEWNYDDQRAEQTIVSVWNLVCQRRLLLVFGLAIQFLGPIVLLLTTGPLSDWIGRAPVITAVIPILLVATLIGCVPTTYVFFTIVRFFASGSALCSLALCTIINFEVMAHQNRPLHVILCFAFAFVLADAWITIMGYIEMNWTLKQAIFVAPTLLSLPAVFVLPESPRWLIASGRLKAAEGVMLEAAKKNNFPLPFTASLLDRLSAQVDKNKERVGGEGEDMLEGCSVRQRALIMFGSYFSISFSLYVTIFSSASLREGILQMISSIVTILGFAGMFVVVTKFPLLKVLTGCFAALGAAQCALSVATALNPPAISNVLIVVIRPLVSIGMVVSIAYTLELFPTALRGTALCWTVVSGRIGTVCAFVMFGLQQVGREDVGFATAGTLLLASVVAFRRLPPATTVECAKIKASRPSALRNKAMGHMKRTLDQPLPERRFQGTESPATSTFSSRKSKRRRRKSSKSRKKSES</sequence>
<dbReference type="Gene3D" id="1.20.1250.20">
    <property type="entry name" value="MFS general substrate transporter like domains"/>
    <property type="match status" value="1"/>
</dbReference>
<protein>
    <submittedName>
        <fullName evidence="7">Uncharacterized protein</fullName>
    </submittedName>
</protein>
<feature type="transmembrane region" description="Helical" evidence="6">
    <location>
        <begin position="168"/>
        <end position="191"/>
    </location>
</feature>
<dbReference type="VEuPathDB" id="VectorBase:HLOH_051467"/>
<keyword evidence="8" id="KW-1185">Reference proteome</keyword>
<feature type="transmembrane region" description="Helical" evidence="6">
    <location>
        <begin position="136"/>
        <end position="156"/>
    </location>
</feature>
<name>A0A9J6GFL1_HAELO</name>
<comment type="caution">
    <text evidence="7">The sequence shown here is derived from an EMBL/GenBank/DDBJ whole genome shotgun (WGS) entry which is preliminary data.</text>
</comment>
<feature type="compositionally biased region" description="Polar residues" evidence="5">
    <location>
        <begin position="549"/>
        <end position="558"/>
    </location>
</feature>
<reference evidence="7 8" key="1">
    <citation type="journal article" date="2020" name="Cell">
        <title>Large-Scale Comparative Analyses of Tick Genomes Elucidate Their Genetic Diversity and Vector Capacities.</title>
        <authorList>
            <consortium name="Tick Genome and Microbiome Consortium (TIGMIC)"/>
            <person name="Jia N."/>
            <person name="Wang J."/>
            <person name="Shi W."/>
            <person name="Du L."/>
            <person name="Sun Y."/>
            <person name="Zhan W."/>
            <person name="Jiang J.F."/>
            <person name="Wang Q."/>
            <person name="Zhang B."/>
            <person name="Ji P."/>
            <person name="Bell-Sakyi L."/>
            <person name="Cui X.M."/>
            <person name="Yuan T.T."/>
            <person name="Jiang B.G."/>
            <person name="Yang W.F."/>
            <person name="Lam T.T."/>
            <person name="Chang Q.C."/>
            <person name="Ding S.J."/>
            <person name="Wang X.J."/>
            <person name="Zhu J.G."/>
            <person name="Ruan X.D."/>
            <person name="Zhao L."/>
            <person name="Wei J.T."/>
            <person name="Ye R.Z."/>
            <person name="Que T.C."/>
            <person name="Du C.H."/>
            <person name="Zhou Y.H."/>
            <person name="Cheng J.X."/>
            <person name="Dai P.F."/>
            <person name="Guo W.B."/>
            <person name="Han X.H."/>
            <person name="Huang E.J."/>
            <person name="Li L.F."/>
            <person name="Wei W."/>
            <person name="Gao Y.C."/>
            <person name="Liu J.Z."/>
            <person name="Shao H.Z."/>
            <person name="Wang X."/>
            <person name="Wang C.C."/>
            <person name="Yang T.C."/>
            <person name="Huo Q.B."/>
            <person name="Li W."/>
            <person name="Chen H.Y."/>
            <person name="Chen S.E."/>
            <person name="Zhou L.G."/>
            <person name="Ni X.B."/>
            <person name="Tian J.H."/>
            <person name="Sheng Y."/>
            <person name="Liu T."/>
            <person name="Pan Y.S."/>
            <person name="Xia L.Y."/>
            <person name="Li J."/>
            <person name="Zhao F."/>
            <person name="Cao W.C."/>
        </authorList>
    </citation>
    <scope>NUCLEOTIDE SEQUENCE [LARGE SCALE GENOMIC DNA]</scope>
    <source>
        <strain evidence="7">HaeL-2018</strain>
    </source>
</reference>
<feature type="transmembrane region" description="Helical" evidence="6">
    <location>
        <begin position="460"/>
        <end position="482"/>
    </location>
</feature>
<dbReference type="GO" id="GO:0016020">
    <property type="term" value="C:membrane"/>
    <property type="evidence" value="ECO:0007669"/>
    <property type="project" value="UniProtKB-SubCell"/>
</dbReference>
<evidence type="ECO:0000256" key="6">
    <source>
        <dbReference type="SAM" id="Phobius"/>
    </source>
</evidence>
<feature type="transmembrane region" description="Helical" evidence="6">
    <location>
        <begin position="197"/>
        <end position="215"/>
    </location>
</feature>
<keyword evidence="2 6" id="KW-0812">Transmembrane</keyword>
<feature type="compositionally biased region" description="Basic residues" evidence="5">
    <location>
        <begin position="561"/>
        <end position="579"/>
    </location>
</feature>
<feature type="transmembrane region" description="Helical" evidence="6">
    <location>
        <begin position="342"/>
        <end position="364"/>
    </location>
</feature>
<feature type="region of interest" description="Disordered" evidence="5">
    <location>
        <begin position="532"/>
        <end position="579"/>
    </location>
</feature>
<dbReference type="Proteomes" id="UP000821853">
    <property type="component" value="Chromosome 4"/>
</dbReference>
<dbReference type="SUPFAM" id="SSF103473">
    <property type="entry name" value="MFS general substrate transporter"/>
    <property type="match status" value="1"/>
</dbReference>
<evidence type="ECO:0000256" key="1">
    <source>
        <dbReference type="ARBA" id="ARBA00004141"/>
    </source>
</evidence>
<dbReference type="InterPro" id="IPR005828">
    <property type="entry name" value="MFS_sugar_transport-like"/>
</dbReference>
<organism evidence="7 8">
    <name type="scientific">Haemaphysalis longicornis</name>
    <name type="common">Bush tick</name>
    <dbReference type="NCBI Taxonomy" id="44386"/>
    <lineage>
        <taxon>Eukaryota</taxon>
        <taxon>Metazoa</taxon>
        <taxon>Ecdysozoa</taxon>
        <taxon>Arthropoda</taxon>
        <taxon>Chelicerata</taxon>
        <taxon>Arachnida</taxon>
        <taxon>Acari</taxon>
        <taxon>Parasitiformes</taxon>
        <taxon>Ixodida</taxon>
        <taxon>Ixodoidea</taxon>
        <taxon>Ixodidae</taxon>
        <taxon>Haemaphysalinae</taxon>
        <taxon>Haemaphysalis</taxon>
    </lineage>
</organism>
<feature type="transmembrane region" description="Helical" evidence="6">
    <location>
        <begin position="424"/>
        <end position="448"/>
    </location>
</feature>
<dbReference type="EMBL" id="JABSTR010000006">
    <property type="protein sequence ID" value="KAH9374205.1"/>
    <property type="molecule type" value="Genomic_DNA"/>
</dbReference>
<feature type="transmembrane region" description="Helical" evidence="6">
    <location>
        <begin position="227"/>
        <end position="248"/>
    </location>
</feature>
<evidence type="ECO:0000313" key="8">
    <source>
        <dbReference type="Proteomes" id="UP000821853"/>
    </source>
</evidence>
<dbReference type="AlphaFoldDB" id="A0A9J6GFL1"/>
<accession>A0A9J6GFL1</accession>
<feature type="transmembrane region" description="Helical" evidence="6">
    <location>
        <begin position="35"/>
        <end position="57"/>
    </location>
</feature>
<feature type="transmembrane region" description="Helical" evidence="6">
    <location>
        <begin position="398"/>
        <end position="418"/>
    </location>
</feature>
<feature type="compositionally biased region" description="Basic and acidic residues" evidence="5">
    <location>
        <begin position="536"/>
        <end position="548"/>
    </location>
</feature>
<feature type="transmembrane region" description="Helical" evidence="6">
    <location>
        <begin position="370"/>
        <end position="391"/>
    </location>
</feature>
<dbReference type="PANTHER" id="PTHR24064">
    <property type="entry name" value="SOLUTE CARRIER FAMILY 22 MEMBER"/>
    <property type="match status" value="1"/>
</dbReference>
<gene>
    <name evidence="7" type="ORF">HPB48_018993</name>
</gene>
<comment type="subcellular location">
    <subcellularLocation>
        <location evidence="1">Membrane</location>
        <topology evidence="1">Multi-pass membrane protein</topology>
    </subcellularLocation>
</comment>
<dbReference type="OrthoDB" id="6500525at2759"/>
<evidence type="ECO:0000256" key="2">
    <source>
        <dbReference type="ARBA" id="ARBA00022692"/>
    </source>
</evidence>
<evidence type="ECO:0000256" key="3">
    <source>
        <dbReference type="ARBA" id="ARBA00022989"/>
    </source>
</evidence>
<keyword evidence="3 6" id="KW-1133">Transmembrane helix</keyword>
<evidence type="ECO:0000256" key="5">
    <source>
        <dbReference type="SAM" id="MobiDB-lite"/>
    </source>
</evidence>
<dbReference type="InterPro" id="IPR036259">
    <property type="entry name" value="MFS_trans_sf"/>
</dbReference>
<dbReference type="Pfam" id="PF00083">
    <property type="entry name" value="Sugar_tr"/>
    <property type="match status" value="1"/>
</dbReference>
<keyword evidence="4 6" id="KW-0472">Membrane</keyword>